<evidence type="ECO:0000256" key="1">
    <source>
        <dbReference type="SAM" id="Phobius"/>
    </source>
</evidence>
<evidence type="ECO:0000313" key="3">
    <source>
        <dbReference type="EMBL" id="MBX4221781.1"/>
    </source>
</evidence>
<proteinExistence type="predicted"/>
<reference evidence="4" key="5">
    <citation type="submission" date="2023-03" db="EMBL/GenBank/DDBJ databases">
        <authorList>
            <person name="Shen W."/>
            <person name="Cai J."/>
        </authorList>
    </citation>
    <scope>NUCLEOTIDE SEQUENCE</scope>
    <source>
        <strain evidence="4">B1010-2</strain>
    </source>
</reference>
<reference evidence="3" key="4">
    <citation type="journal article" date="2022" name="J. Anim. Sci.">
        <title>Whole genome sequence analyses-based assessment of virulence potential and antimicrobial susceptibilities and resistance of Enterococcus faecium strains isolated from commercial swine and cattle probiotic products.</title>
        <authorList>
            <person name="Shridhar P.B."/>
            <person name="Amachawadi R.G."/>
            <person name="Tokach M."/>
            <person name="Patel I."/>
            <person name="Gangiredla J."/>
            <person name="Mammel M."/>
            <person name="Nagaraja T.G."/>
        </authorList>
    </citation>
    <scope>NUCLEOTIDE SEQUENCE</scope>
    <source>
        <strain evidence="3">EF215</strain>
    </source>
</reference>
<dbReference type="RefSeq" id="WP_002294268.1">
    <property type="nucleotide sequence ID" value="NZ_AP019394.1"/>
</dbReference>
<dbReference type="PANTHER" id="PTHR40044:SF1">
    <property type="entry name" value="INTEGRAL MEMBRANE PROTEIN"/>
    <property type="match status" value="1"/>
</dbReference>
<dbReference type="EMBL" id="MVGJ01000069">
    <property type="protein sequence ID" value="OOL80380.1"/>
    <property type="molecule type" value="Genomic_DNA"/>
</dbReference>
<evidence type="ECO:0000313" key="6">
    <source>
        <dbReference type="EMBL" id="RBS31315.1"/>
    </source>
</evidence>
<comment type="caution">
    <text evidence="2">The sequence shown here is derived from an EMBL/GenBank/DDBJ whole genome shotgun (WGS) entry which is preliminary data.</text>
</comment>
<dbReference type="PATRIC" id="fig|1352.655.peg.1277"/>
<dbReference type="InterPro" id="IPR010387">
    <property type="entry name" value="QueT"/>
</dbReference>
<evidence type="ECO:0000313" key="7">
    <source>
        <dbReference type="Proteomes" id="UP000070452"/>
    </source>
</evidence>
<dbReference type="Proteomes" id="UP000070452">
    <property type="component" value="Unassembled WGS sequence"/>
</dbReference>
<evidence type="ECO:0000313" key="4">
    <source>
        <dbReference type="EMBL" id="MDT2369092.1"/>
    </source>
</evidence>
<dbReference type="Pfam" id="PF06177">
    <property type="entry name" value="QueT"/>
    <property type="match status" value="1"/>
</dbReference>
<evidence type="ECO:0000313" key="2">
    <source>
        <dbReference type="EMBL" id="KWX17506.1"/>
    </source>
</evidence>
<keyword evidence="1" id="KW-0812">Transmembrane</keyword>
<sequence>MEKNNTRSAKRWTTTDVTRMALVTGLYVAVTLVLSVFSFGVIQIRLSEMFNYLSLYNKRYIVAVTAGVALANMASPLGLIDVVVGSVSTLLVLLINYKITSRIKNMKIKMAVTACVFAFSMFTVAGQLTILYQLPFFLNWWVIALGELASMIVGGIIIYWIGKKVDLSK</sequence>
<feature type="transmembrane region" description="Helical" evidence="1">
    <location>
        <begin position="111"/>
        <end position="134"/>
    </location>
</feature>
<dbReference type="EMBL" id="LEQJ01000009">
    <property type="protein sequence ID" value="RBS31315.1"/>
    <property type="molecule type" value="Genomic_DNA"/>
</dbReference>
<name>A0A132P5C1_ENTFC</name>
<feature type="transmembrane region" description="Helical" evidence="1">
    <location>
        <begin position="79"/>
        <end position="99"/>
    </location>
</feature>
<dbReference type="Proteomes" id="UP001139644">
    <property type="component" value="Unassembled WGS sequence"/>
</dbReference>
<reference evidence="5 8" key="3">
    <citation type="submission" date="2017-02" db="EMBL/GenBank/DDBJ databases">
        <title>Clonality and virulence of isolates of VRE in Hematopoietic Stem Cell Transplanted (HSCT) patients.</title>
        <authorList>
            <person name="Marchi A.P."/>
            <person name="Martins R.C."/>
            <person name="Marie S.K."/>
            <person name="Levin A.S."/>
            <person name="Costa S.F."/>
        </authorList>
    </citation>
    <scope>NUCLEOTIDE SEQUENCE [LARGE SCALE GENOMIC DNA]</scope>
    <source>
        <strain evidence="5 8">LIM1759</strain>
    </source>
</reference>
<gene>
    <name evidence="2" type="ORF">AWT83_02885</name>
    <name evidence="5" type="ORF">B1P95_11360</name>
    <name evidence="6" type="ORF">EB12_01500</name>
    <name evidence="3" type="ORF">KYX88_02815</name>
    <name evidence="4" type="ORF">P6Z85_02685</name>
</gene>
<dbReference type="PIRSF" id="PIRSF031501">
    <property type="entry name" value="QueT"/>
    <property type="match status" value="1"/>
</dbReference>
<dbReference type="Proteomes" id="UP000253144">
    <property type="component" value="Unassembled WGS sequence"/>
</dbReference>
<accession>A0A132P5C1</accession>
<keyword evidence="1" id="KW-1133">Transmembrane helix</keyword>
<dbReference type="EMBL" id="JAIFOC010000021">
    <property type="protein sequence ID" value="MBX4221781.1"/>
    <property type="molecule type" value="Genomic_DNA"/>
</dbReference>
<organism evidence="2 7">
    <name type="scientific">Enterococcus faecium</name>
    <name type="common">Streptococcus faecium</name>
    <dbReference type="NCBI Taxonomy" id="1352"/>
    <lineage>
        <taxon>Bacteria</taxon>
        <taxon>Bacillati</taxon>
        <taxon>Bacillota</taxon>
        <taxon>Bacilli</taxon>
        <taxon>Lactobacillales</taxon>
        <taxon>Enterococcaceae</taxon>
        <taxon>Enterococcus</taxon>
    </lineage>
</organism>
<keyword evidence="1" id="KW-0472">Membrane</keyword>
<evidence type="ECO:0000313" key="8">
    <source>
        <dbReference type="Proteomes" id="UP000191171"/>
    </source>
</evidence>
<dbReference type="PANTHER" id="PTHR40044">
    <property type="entry name" value="INTEGRAL MEMBRANE PROTEIN-RELATED"/>
    <property type="match status" value="1"/>
</dbReference>
<dbReference type="Proteomes" id="UP000191171">
    <property type="component" value="Unassembled WGS sequence"/>
</dbReference>
<feature type="transmembrane region" description="Helical" evidence="1">
    <location>
        <begin position="140"/>
        <end position="161"/>
    </location>
</feature>
<evidence type="ECO:0000313" key="5">
    <source>
        <dbReference type="EMBL" id="OOL80380.1"/>
    </source>
</evidence>
<reference evidence="6 9" key="1">
    <citation type="submission" date="2015-06" db="EMBL/GenBank/DDBJ databases">
        <title>The Genome Sequence of Enterococcus faecium 131EA1.</title>
        <authorList>
            <consortium name="The Broad Institute Genomics Platform"/>
            <consortium name="The Broad Institute Genome Sequencing Center for Infectious Disease"/>
            <person name="Earl A.M."/>
            <person name="Van Tyne D."/>
            <person name="Lebreton F."/>
            <person name="Saavedra J.T."/>
            <person name="Gilmore M.S."/>
            <person name="Manson Mcguire A."/>
            <person name="Clock S."/>
            <person name="Crupain M."/>
            <person name="Rangan U."/>
            <person name="Young S."/>
            <person name="Abouelleil A."/>
            <person name="Cao P."/>
            <person name="Chapman S.B."/>
            <person name="Griggs A."/>
            <person name="Priest M."/>
            <person name="Shea T."/>
            <person name="Wortman J."/>
            <person name="Nusbaum C."/>
            <person name="Birren B."/>
        </authorList>
    </citation>
    <scope>NUCLEOTIDE SEQUENCE [LARGE SCALE GENOMIC DNA]</scope>
    <source>
        <strain evidence="6 9">131EA1</strain>
    </source>
</reference>
<protein>
    <submittedName>
        <fullName evidence="3">QueT transporter family protein</fullName>
    </submittedName>
</protein>
<reference evidence="2 7" key="2">
    <citation type="submission" date="2016-01" db="EMBL/GenBank/DDBJ databases">
        <title>Molecular Mechanisms for transfer of large genomic segments between Enterococcus faecium strains.</title>
        <authorList>
            <person name="Garcia-Solache M.A."/>
            <person name="Lebreton F."/>
            <person name="Mclaughlin R.E."/>
            <person name="Whiteaker J.D."/>
            <person name="Gilmore M.S."/>
            <person name="Rice L.B."/>
        </authorList>
    </citation>
    <scope>NUCLEOTIDE SEQUENCE [LARGE SCALE GENOMIC DNA]</scope>
    <source>
        <strain evidence="2 7">D344RRF x C68</strain>
    </source>
</reference>
<dbReference type="Proteomes" id="UP001260956">
    <property type="component" value="Unassembled WGS sequence"/>
</dbReference>
<dbReference type="EMBL" id="JARPTX010000006">
    <property type="protein sequence ID" value="MDT2369092.1"/>
    <property type="molecule type" value="Genomic_DNA"/>
</dbReference>
<feature type="transmembrane region" description="Helical" evidence="1">
    <location>
        <begin position="20"/>
        <end position="44"/>
    </location>
</feature>
<dbReference type="EMBL" id="LRHK01000001">
    <property type="protein sequence ID" value="KWX17506.1"/>
    <property type="molecule type" value="Genomic_DNA"/>
</dbReference>
<dbReference type="AlphaFoldDB" id="A0A132P5C1"/>
<evidence type="ECO:0000313" key="9">
    <source>
        <dbReference type="Proteomes" id="UP000253144"/>
    </source>
</evidence>